<evidence type="ECO:0000259" key="5">
    <source>
        <dbReference type="Pfam" id="PF05378"/>
    </source>
</evidence>
<dbReference type="GO" id="GO:0017168">
    <property type="term" value="F:5-oxoprolinase (ATP-hydrolyzing) activity"/>
    <property type="evidence" value="ECO:0007669"/>
    <property type="project" value="TreeGrafter"/>
</dbReference>
<evidence type="ECO:0000259" key="3">
    <source>
        <dbReference type="Pfam" id="PF01968"/>
    </source>
</evidence>
<dbReference type="Pfam" id="PF02538">
    <property type="entry name" value="Hydantoinase_B"/>
    <property type="match status" value="2"/>
</dbReference>
<dbReference type="Pfam" id="PF05378">
    <property type="entry name" value="Hydant_A_N"/>
    <property type="match status" value="1"/>
</dbReference>
<dbReference type="RefSeq" id="WP_131616035.1">
    <property type="nucleotide sequence ID" value="NZ_CP036532.1"/>
</dbReference>
<dbReference type="GeneID" id="90767002"/>
<gene>
    <name evidence="7" type="ORF">E0E05_06815</name>
</gene>
<dbReference type="EMBL" id="CP036532">
    <property type="protein sequence ID" value="QBK30335.1"/>
    <property type="molecule type" value="Genomic_DNA"/>
</dbReference>
<comment type="similarity">
    <text evidence="1">Belongs to the oxoprolinase family.</text>
</comment>
<dbReference type="OrthoDB" id="9759608at2"/>
<evidence type="ECO:0000259" key="6">
    <source>
        <dbReference type="Pfam" id="PF19278"/>
    </source>
</evidence>
<feature type="domain" description="Hydantoinase A/oxoprolinase" evidence="3">
    <location>
        <begin position="289"/>
        <end position="546"/>
    </location>
</feature>
<dbReference type="PANTHER" id="PTHR11365:SF23">
    <property type="entry name" value="HYPOTHETICAL 5-OXOPROLINASE (EUROFUNG)-RELATED"/>
    <property type="match status" value="1"/>
</dbReference>
<dbReference type="InterPro" id="IPR045079">
    <property type="entry name" value="Oxoprolinase-like"/>
</dbReference>
<reference evidence="7 8" key="1">
    <citation type="journal article" date="2017" name="Int. J. Syst. Evol. Microbiol.">
        <title>Roseitalea porphyridii gen. nov., sp. nov., isolated from a red alga, and reclassification of Hoeflea suaedae Chung et al. 2013 as Pseudohoeflea suaedae gen. nov., comb. nov.</title>
        <authorList>
            <person name="Hyeon J.W."/>
            <person name="Jeong S.E."/>
            <person name="Baek K."/>
            <person name="Jeon C.O."/>
        </authorList>
    </citation>
    <scope>NUCLEOTIDE SEQUENCE [LARGE SCALE GENOMIC DNA]</scope>
    <source>
        <strain evidence="7 8">MA7-20</strain>
    </source>
</reference>
<dbReference type="GO" id="GO:0006749">
    <property type="term" value="P:glutathione metabolic process"/>
    <property type="evidence" value="ECO:0007669"/>
    <property type="project" value="TreeGrafter"/>
</dbReference>
<feature type="region of interest" description="Disordered" evidence="2">
    <location>
        <begin position="867"/>
        <end position="901"/>
    </location>
</feature>
<evidence type="ECO:0000256" key="1">
    <source>
        <dbReference type="ARBA" id="ARBA00010403"/>
    </source>
</evidence>
<dbReference type="GO" id="GO:0005829">
    <property type="term" value="C:cytosol"/>
    <property type="evidence" value="ECO:0007669"/>
    <property type="project" value="TreeGrafter"/>
</dbReference>
<evidence type="ECO:0000313" key="8">
    <source>
        <dbReference type="Proteomes" id="UP000293719"/>
    </source>
</evidence>
<feature type="domain" description="Hydantoinase B/oxoprolinase" evidence="4">
    <location>
        <begin position="751"/>
        <end position="858"/>
    </location>
</feature>
<proteinExistence type="inferred from homology"/>
<feature type="domain" description="Acetophenone carboxylase-like C-terminal" evidence="6">
    <location>
        <begin position="564"/>
        <end position="726"/>
    </location>
</feature>
<dbReference type="InterPro" id="IPR002821">
    <property type="entry name" value="Hydantoinase_A"/>
</dbReference>
<dbReference type="KEGG" id="rpod:E0E05_06815"/>
<dbReference type="Pfam" id="PF19278">
    <property type="entry name" value="Hydant_A_C"/>
    <property type="match status" value="1"/>
</dbReference>
<evidence type="ECO:0000256" key="2">
    <source>
        <dbReference type="SAM" id="MobiDB-lite"/>
    </source>
</evidence>
<evidence type="ECO:0000313" key="7">
    <source>
        <dbReference type="EMBL" id="QBK30335.1"/>
    </source>
</evidence>
<protein>
    <submittedName>
        <fullName evidence="7">5-oxoprolinase</fullName>
    </submittedName>
</protein>
<dbReference type="PANTHER" id="PTHR11365">
    <property type="entry name" value="5-OXOPROLINASE RELATED"/>
    <property type="match status" value="1"/>
</dbReference>
<dbReference type="Pfam" id="PF01968">
    <property type="entry name" value="Hydantoinase_A"/>
    <property type="match status" value="1"/>
</dbReference>
<feature type="domain" description="Hydantoinase B/oxoprolinase" evidence="4">
    <location>
        <begin position="900"/>
        <end position="1308"/>
    </location>
</feature>
<dbReference type="InterPro" id="IPR003692">
    <property type="entry name" value="Hydantoinase_B"/>
</dbReference>
<feature type="region of interest" description="Disordered" evidence="2">
    <location>
        <begin position="650"/>
        <end position="678"/>
    </location>
</feature>
<sequence length="1309" mass="139610">MTNGQWDFWIDRGGTFTDVIGRDPGGALHAHKLLSENPEAYRDAAVQGIRDLLKLEQGAPLPPGLVRTVRMGTTVATNALLERKGDRTLLLITRGFGDALRIAYQARPDIFAKQIVLPEQLYEHVIEVPERVLADGTVEHALDPEWLRPGLTAAREAGIDAVAIAFMHAWAHPAHERAAAELARQMGFAQVSVSHEVSPLAKLVGRGDTTVVDAYLSPILRRYVEQVADELGIGVDSPSPSPSPRLGGERETSASAPDRLVEEANVSTSPSPRTRGEGGPEQSEGSDEGQPGTRLQFMMSSGGLTAAETFQGKDAILSGPAGGVVGMIETARAEGFDQVIGFDMGGTSTDVAHFAGDYERAFETEVAGVRIRAPMMDIHTVAAGGGSILKYEDKRFQAGPASAGANPGPACYRRGGPLTVTDANVMTGKLDPAFFPAIFGPGRDEPLDADIVRERFAEMAETIGDGRSPEEVAEGFLTIAVENMANAIKKISVQRGYDVTEYALNCFGGAGGQHACLVADALGMDAVLIHPLSGLLSAYGIGLSKTFASRQHALVKPLEDGTKAEIRSLLNRLREEVEEELQSQGVASDAIETRASLHIRYDGTDTALEVPYDGADMEAARAAFEAAHKAQFGFITPGRALVVEAVGLEGEDSTDNTPPLEAQDAPEHRPEPARTSRMFSGGQWREAGVYRRDQGKVGPGARVAGPAILVEENQTIIVEPGWEAQVTMRDTVVMRRIAARPAVAPIGTKADPVMLEVFNNLFMSIAEQMGVTLANTASSVNIKERLDFSCAVFDATGALVANAPHMPVHLGSMDRSVESIIRQNPDMKPGDVFALNAPYNGGTHLPDITVVTPVFREGAASLPLEGRVAASEAQQRGGGPGAEPDPPTRPGADAPVHPPLKGEGETPRILFFVASRGHHADVGGMAPGSATPRATHVDEEGVLIDNFKLVDEGTLREDAFLDLMTDHRYPARNPRQNLADIVAQVAANEKGVAELRKMVGHFTLPVVEAYMRHVQDNAEESVRRVIDRLSDCEATYPTDTGQQIKVRISVDRNKREATVDFTGTSPVEKNNFNAPEPVARAAVLYVFRLMVEGPIPMNAGCLKPINIVIEDGSMLKPAYPAAVVAGNTETSQHVTNCLLQALGAVANAQGTMNNLTYGNARHQNYETICSGAPAGVMNDGRPFAGASGVHTHMTNTRMTDPEVLEMRYPIVVEEFSIRRGSGGGGACRGGDGTRRVLRFLEDMECAIVSSHRTVPPKGLDGGGDGQLGKTEIRRLDGTLEELRHADQTSVKAGEAVIVTTPTPGGYGAG</sequence>
<feature type="region of interest" description="Disordered" evidence="2">
    <location>
        <begin position="232"/>
        <end position="296"/>
    </location>
</feature>
<feature type="domain" description="Hydantoinase/oxoprolinase N-terminal" evidence="5">
    <location>
        <begin position="8"/>
        <end position="186"/>
    </location>
</feature>
<dbReference type="InterPro" id="IPR049517">
    <property type="entry name" value="ACX-like_C"/>
</dbReference>
<dbReference type="Proteomes" id="UP000293719">
    <property type="component" value="Chromosome"/>
</dbReference>
<accession>A0A4P6UZU8</accession>
<organism evidence="7 8">
    <name type="scientific">Roseitalea porphyridii</name>
    <dbReference type="NCBI Taxonomy" id="1852022"/>
    <lineage>
        <taxon>Bacteria</taxon>
        <taxon>Pseudomonadati</taxon>
        <taxon>Pseudomonadota</taxon>
        <taxon>Alphaproteobacteria</taxon>
        <taxon>Hyphomicrobiales</taxon>
        <taxon>Ahrensiaceae</taxon>
        <taxon>Roseitalea</taxon>
    </lineage>
</organism>
<feature type="compositionally biased region" description="Basic and acidic residues" evidence="2">
    <location>
        <begin position="665"/>
        <end position="674"/>
    </location>
</feature>
<evidence type="ECO:0000259" key="4">
    <source>
        <dbReference type="Pfam" id="PF02538"/>
    </source>
</evidence>
<name>A0A4P6UZU8_9HYPH</name>
<dbReference type="InterPro" id="IPR008040">
    <property type="entry name" value="Hydant_A_N"/>
</dbReference>
<keyword evidence="8" id="KW-1185">Reference proteome</keyword>